<proteinExistence type="predicted"/>
<keyword evidence="3" id="KW-1185">Reference proteome</keyword>
<sequence>MANILQVGSTPVTPDTSIQHGRVTPDLSVKNPVNPNAVNRADGQDTGQAGSSTAEGHFSGVDFEGNYAAFIRTLSETGNLPKEMETVLFGDAAIALSQNKGEIGESIKELFSALEMESPEDLKAFLQEQQQSQIKFSGNLFNNLRGMLKENISPSLKNAIFRFAKSYNDYSSSPHFLEQLKTISEDIDKLLLPSFQGEFEDLLSQMNFEEKMGQTEGNTSLINKQIIPFLSNYISRTHDYGAVRNAVVLFILYAVKYENGSEESLVKEKEALMNNPDFRLLFKGDPEEAFQDSLQNLDRKSQNTFPKLFNQFLQAGAEGKAGTEHISHFQDVLKGLLVNESVYMPLQHLVLPFRYEGKDVMSEMWVEQEAEDSSGGKLTKMLLKFSIPNVGNFEMISGIANMRVDMNLYMPEDLMEKQKDVEGVLSTILRRNGLSVANIGIYKKTRDFRVQEVFPEIKEAEKGLNVRI</sequence>
<name>G9WRF0_9FIRM</name>
<comment type="caution">
    <text evidence="2">The sequence shown here is derived from an EMBL/GenBank/DDBJ whole genome shotgun (WGS) entry which is preliminary data.</text>
</comment>
<evidence type="ECO:0000256" key="1">
    <source>
        <dbReference type="SAM" id="MobiDB-lite"/>
    </source>
</evidence>
<protein>
    <submittedName>
        <fullName evidence="2">Uncharacterized protein</fullName>
    </submittedName>
</protein>
<evidence type="ECO:0000313" key="2">
    <source>
        <dbReference type="EMBL" id="EHL14337.1"/>
    </source>
</evidence>
<organism evidence="2 3">
    <name type="scientific">Oribacterium asaccharolyticum ACB7</name>
    <dbReference type="NCBI Taxonomy" id="796944"/>
    <lineage>
        <taxon>Bacteria</taxon>
        <taxon>Bacillati</taxon>
        <taxon>Bacillota</taxon>
        <taxon>Clostridia</taxon>
        <taxon>Lachnospirales</taxon>
        <taxon>Lachnospiraceae</taxon>
        <taxon>Oribacterium</taxon>
    </lineage>
</organism>
<dbReference type="Proteomes" id="UP000003527">
    <property type="component" value="Unassembled WGS sequence"/>
</dbReference>
<dbReference type="PATRIC" id="fig|796944.3.peg.173"/>
<feature type="compositionally biased region" description="Polar residues" evidence="1">
    <location>
        <begin position="1"/>
        <end position="19"/>
    </location>
</feature>
<accession>G9WRF0</accession>
<gene>
    <name evidence="2" type="ORF">HMPREF9624_01666</name>
</gene>
<feature type="compositionally biased region" description="Polar residues" evidence="1">
    <location>
        <begin position="45"/>
        <end position="54"/>
    </location>
</feature>
<dbReference type="AlphaFoldDB" id="G9WRF0"/>
<evidence type="ECO:0000313" key="3">
    <source>
        <dbReference type="Proteomes" id="UP000003527"/>
    </source>
</evidence>
<dbReference type="RefSeq" id="WP_009537396.1">
    <property type="nucleotide sequence ID" value="NZ_JH414506.1"/>
</dbReference>
<dbReference type="EMBL" id="AFZD01000003">
    <property type="protein sequence ID" value="EHL14337.1"/>
    <property type="molecule type" value="Genomic_DNA"/>
</dbReference>
<reference evidence="2 3" key="1">
    <citation type="submission" date="2011-08" db="EMBL/GenBank/DDBJ databases">
        <title>The Genome Sequence of Oribacterium sp. ACB7.</title>
        <authorList>
            <consortium name="The Broad Institute Genome Sequencing Platform"/>
            <person name="Earl A."/>
            <person name="Ward D."/>
            <person name="Feldgarden M."/>
            <person name="Gevers D."/>
            <person name="Sizova M."/>
            <person name="Hazen A."/>
            <person name="Epstein S."/>
            <person name="Young S.K."/>
            <person name="Zeng Q."/>
            <person name="Gargeya S."/>
            <person name="Fitzgerald M."/>
            <person name="Haas B."/>
            <person name="Abouelleil A."/>
            <person name="Alvarado L."/>
            <person name="Arachchi H.M."/>
            <person name="Berlin A."/>
            <person name="Brown A."/>
            <person name="Chapman S.B."/>
            <person name="Chen Z."/>
            <person name="Dunbar C."/>
            <person name="Freedman E."/>
            <person name="Gearin G."/>
            <person name="Gellesch M."/>
            <person name="Goldberg J."/>
            <person name="Griggs A."/>
            <person name="Gujja S."/>
            <person name="Heiman D."/>
            <person name="Howarth C."/>
            <person name="Larson L."/>
            <person name="Lui A."/>
            <person name="MacDonald P.J.P."/>
            <person name="Montmayeur A."/>
            <person name="Murphy C."/>
            <person name="Neiman D."/>
            <person name="Pearson M."/>
            <person name="Priest M."/>
            <person name="Roberts A."/>
            <person name="Saif S."/>
            <person name="Shea T."/>
            <person name="Shenoy N."/>
            <person name="Sisk P."/>
            <person name="Stolte C."/>
            <person name="Sykes S."/>
            <person name="Wortman J."/>
            <person name="Nusbaum C."/>
            <person name="Birren B."/>
        </authorList>
    </citation>
    <scope>NUCLEOTIDE SEQUENCE [LARGE SCALE GENOMIC DNA]</scope>
    <source>
        <strain evidence="2 3">ACB7</strain>
    </source>
</reference>
<feature type="region of interest" description="Disordered" evidence="1">
    <location>
        <begin position="1"/>
        <end position="57"/>
    </location>
</feature>
<dbReference type="HOGENOM" id="CLU_578394_0_0_9"/>